<dbReference type="Pfam" id="PF22692">
    <property type="entry name" value="LlgE_F_G_D1"/>
    <property type="match status" value="1"/>
</dbReference>
<dbReference type="AlphaFoldDB" id="A0A1M6G628"/>
<organism evidence="8 9">
    <name type="scientific">Wenxinia saemankumensis</name>
    <dbReference type="NCBI Taxonomy" id="1447782"/>
    <lineage>
        <taxon>Bacteria</taxon>
        <taxon>Pseudomonadati</taxon>
        <taxon>Pseudomonadota</taxon>
        <taxon>Alphaproteobacteria</taxon>
        <taxon>Rhodobacterales</taxon>
        <taxon>Roseobacteraceae</taxon>
        <taxon>Wenxinia</taxon>
    </lineage>
</organism>
<dbReference type="SUPFAM" id="SSF117143">
    <property type="entry name" value="Flagellar hook protein flgE"/>
    <property type="match status" value="1"/>
</dbReference>
<evidence type="ECO:0000256" key="2">
    <source>
        <dbReference type="ARBA" id="ARBA00009677"/>
    </source>
</evidence>
<keyword evidence="9" id="KW-1185">Reference proteome</keyword>
<evidence type="ECO:0000256" key="1">
    <source>
        <dbReference type="ARBA" id="ARBA00004117"/>
    </source>
</evidence>
<keyword evidence="3 4" id="KW-0975">Bacterial flagellum</keyword>
<proteinExistence type="inferred from homology"/>
<dbReference type="Proteomes" id="UP000184292">
    <property type="component" value="Unassembled WGS sequence"/>
</dbReference>
<dbReference type="Pfam" id="PF00460">
    <property type="entry name" value="Flg_bb_rod"/>
    <property type="match status" value="1"/>
</dbReference>
<name>A0A1M6G628_9RHOB</name>
<dbReference type="NCBIfam" id="TIGR03506">
    <property type="entry name" value="FlgEFG_subfam"/>
    <property type="match status" value="1"/>
</dbReference>
<dbReference type="STRING" id="1447782.SAMN05444417_2704"/>
<dbReference type="RefSeq" id="WP_073331557.1">
    <property type="nucleotide sequence ID" value="NZ_FQYO01000004.1"/>
</dbReference>
<protein>
    <recommendedName>
        <fullName evidence="4">Flagellar basal-body rod protein FlgF</fullName>
    </recommendedName>
</protein>
<evidence type="ECO:0000256" key="4">
    <source>
        <dbReference type="RuleBase" id="RU362116"/>
    </source>
</evidence>
<dbReference type="InterPro" id="IPR037925">
    <property type="entry name" value="FlgE/F/G-like"/>
</dbReference>
<dbReference type="OrthoDB" id="9804559at2"/>
<dbReference type="InterPro" id="IPR001444">
    <property type="entry name" value="Flag_bb_rod_N"/>
</dbReference>
<dbReference type="InterPro" id="IPR053967">
    <property type="entry name" value="LlgE_F_G-like_D1"/>
</dbReference>
<comment type="subunit">
    <text evidence="4">The basal body constitutes a major portion of the flagellar organelle and consists of five rings (E,L,P,S, and M) mounted on a central rod. The rod consists of about 26 subunits of FlgG in the distal portion, and FlgB, FlgC and FlgF are thought to build up the proximal portion of the rod with about 6 subunits each.</text>
</comment>
<evidence type="ECO:0000313" key="8">
    <source>
        <dbReference type="EMBL" id="SHJ05394.1"/>
    </source>
</evidence>
<feature type="domain" description="Flagellar basal body rod protein N-terminal" evidence="5">
    <location>
        <begin position="5"/>
        <end position="35"/>
    </location>
</feature>
<dbReference type="Pfam" id="PF06429">
    <property type="entry name" value="Flg_bbr_C"/>
    <property type="match status" value="1"/>
</dbReference>
<dbReference type="PANTHER" id="PTHR30435">
    <property type="entry name" value="FLAGELLAR PROTEIN"/>
    <property type="match status" value="1"/>
</dbReference>
<dbReference type="InterPro" id="IPR019776">
    <property type="entry name" value="Flagellar_basal_body_rod_CS"/>
</dbReference>
<dbReference type="GO" id="GO:0071978">
    <property type="term" value="P:bacterial-type flagellum-dependent swarming motility"/>
    <property type="evidence" value="ECO:0007669"/>
    <property type="project" value="TreeGrafter"/>
</dbReference>
<comment type="subcellular location">
    <subcellularLocation>
        <location evidence="1 4">Bacterial flagellum basal body</location>
    </subcellularLocation>
</comment>
<evidence type="ECO:0000259" key="6">
    <source>
        <dbReference type="Pfam" id="PF06429"/>
    </source>
</evidence>
<reference evidence="8 9" key="1">
    <citation type="submission" date="2016-11" db="EMBL/GenBank/DDBJ databases">
        <authorList>
            <person name="Jaros S."/>
            <person name="Januszkiewicz K."/>
            <person name="Wedrychowicz H."/>
        </authorList>
    </citation>
    <scope>NUCLEOTIDE SEQUENCE [LARGE SCALE GENOMIC DNA]</scope>
    <source>
        <strain evidence="8 9">DSM 100565</strain>
    </source>
</reference>
<dbReference type="EMBL" id="FQYO01000004">
    <property type="protein sequence ID" value="SHJ05394.1"/>
    <property type="molecule type" value="Genomic_DNA"/>
</dbReference>
<dbReference type="InterPro" id="IPR010930">
    <property type="entry name" value="Flg_bb/hook_C_dom"/>
</dbReference>
<dbReference type="NCBIfam" id="TIGR02490">
    <property type="entry name" value="flgF"/>
    <property type="match status" value="1"/>
</dbReference>
<dbReference type="GO" id="GO:0030694">
    <property type="term" value="C:bacterial-type flagellum basal body, rod"/>
    <property type="evidence" value="ECO:0007669"/>
    <property type="project" value="UniProtKB-UniRule"/>
</dbReference>
<evidence type="ECO:0000259" key="7">
    <source>
        <dbReference type="Pfam" id="PF22692"/>
    </source>
</evidence>
<dbReference type="InterPro" id="IPR012836">
    <property type="entry name" value="FlgF"/>
</dbReference>
<keyword evidence="8" id="KW-0282">Flagellum</keyword>
<comment type="similarity">
    <text evidence="2 4">Belongs to the flagella basal body rod proteins family.</text>
</comment>
<gene>
    <name evidence="8" type="ORF">SAMN05444417_2704</name>
</gene>
<evidence type="ECO:0000313" key="9">
    <source>
        <dbReference type="Proteomes" id="UP000184292"/>
    </source>
</evidence>
<dbReference type="PROSITE" id="PS00588">
    <property type="entry name" value="FLAGELLA_BB_ROD"/>
    <property type="match status" value="1"/>
</dbReference>
<accession>A0A1M6G628</accession>
<dbReference type="NCBIfam" id="NF009332">
    <property type="entry name" value="PRK12690.1"/>
    <property type="match status" value="1"/>
</dbReference>
<sequence length="235" mass="24990">MDNAIYTSLTRQSGLWAEMRAVANNVANAATTGYRAEGVMYSEWVAALGEHPSLSMAATRVRETSFAQGALTQTGGPFDLAIEGDGFFLVQAPGGVRLTRAGHFTPNQNGDLVTPEGYPVLDPGGAPIFVPPGEIGIAADGTISADGQPVGQVGLVQPLDPLGLRREDGVRFDAPGGWAPAEGGRILQGFLEEANTDPVREIARMIEVSRAYELGQSLIDREDERIRSAIRDLTR</sequence>
<evidence type="ECO:0000256" key="3">
    <source>
        <dbReference type="ARBA" id="ARBA00023143"/>
    </source>
</evidence>
<feature type="domain" description="Flagellar basal-body/hook protein C-terminal" evidence="6">
    <location>
        <begin position="188"/>
        <end position="231"/>
    </location>
</feature>
<dbReference type="PANTHER" id="PTHR30435:SF19">
    <property type="entry name" value="FLAGELLAR BASAL-BODY ROD PROTEIN FLGG"/>
    <property type="match status" value="1"/>
</dbReference>
<keyword evidence="8" id="KW-0969">Cilium</keyword>
<feature type="domain" description="Flagellar hook protein FlgE/F/G-like D1" evidence="7">
    <location>
        <begin position="81"/>
        <end position="145"/>
    </location>
</feature>
<keyword evidence="8" id="KW-0966">Cell projection</keyword>
<dbReference type="InterPro" id="IPR020013">
    <property type="entry name" value="Flagellar_FlgE/F/G"/>
</dbReference>
<evidence type="ECO:0000259" key="5">
    <source>
        <dbReference type="Pfam" id="PF00460"/>
    </source>
</evidence>